<gene>
    <name evidence="1" type="ORF">SCALOS_LOCUS8857</name>
</gene>
<dbReference type="Proteomes" id="UP000789860">
    <property type="component" value="Unassembled WGS sequence"/>
</dbReference>
<name>A0ACA9NI29_9GLOM</name>
<organism evidence="1 2">
    <name type="scientific">Scutellospora calospora</name>
    <dbReference type="NCBI Taxonomy" id="85575"/>
    <lineage>
        <taxon>Eukaryota</taxon>
        <taxon>Fungi</taxon>
        <taxon>Fungi incertae sedis</taxon>
        <taxon>Mucoromycota</taxon>
        <taxon>Glomeromycotina</taxon>
        <taxon>Glomeromycetes</taxon>
        <taxon>Diversisporales</taxon>
        <taxon>Gigasporaceae</taxon>
        <taxon>Scutellospora</taxon>
    </lineage>
</organism>
<dbReference type="EMBL" id="CAJVPM010025081">
    <property type="protein sequence ID" value="CAG8656304.1"/>
    <property type="molecule type" value="Genomic_DNA"/>
</dbReference>
<keyword evidence="2" id="KW-1185">Reference proteome</keyword>
<evidence type="ECO:0000313" key="2">
    <source>
        <dbReference type="Proteomes" id="UP000789860"/>
    </source>
</evidence>
<accession>A0ACA9NI29</accession>
<sequence>LVAFDKIQIEGSEIKDFSILDAINTTSELKEIGMPADESKVENKIDDSIDANEFINIDADIAFEMLSDNDIICNIESKNNHLTEEKY</sequence>
<comment type="caution">
    <text evidence="1">The sequence shown here is derived from an EMBL/GenBank/DDBJ whole genome shotgun (WGS) entry which is preliminary data.</text>
</comment>
<evidence type="ECO:0000313" key="1">
    <source>
        <dbReference type="EMBL" id="CAG8656304.1"/>
    </source>
</evidence>
<proteinExistence type="predicted"/>
<reference evidence="1" key="1">
    <citation type="submission" date="2021-06" db="EMBL/GenBank/DDBJ databases">
        <authorList>
            <person name="Kallberg Y."/>
            <person name="Tangrot J."/>
            <person name="Rosling A."/>
        </authorList>
    </citation>
    <scope>NUCLEOTIDE SEQUENCE</scope>
    <source>
        <strain evidence="1">AU212A</strain>
    </source>
</reference>
<feature type="non-terminal residue" evidence="1">
    <location>
        <position position="1"/>
    </location>
</feature>
<protein>
    <submittedName>
        <fullName evidence="1">10753_t:CDS:1</fullName>
    </submittedName>
</protein>